<evidence type="ECO:0000313" key="6">
    <source>
        <dbReference type="EMBL" id="WRP14449.1"/>
    </source>
</evidence>
<dbReference type="PROSITE" id="PS00143">
    <property type="entry name" value="INSULINASE"/>
    <property type="match status" value="1"/>
</dbReference>
<feature type="domain" description="Peptidase M16 N-terminal" evidence="4">
    <location>
        <begin position="58"/>
        <end position="194"/>
    </location>
</feature>
<evidence type="ECO:0000256" key="3">
    <source>
        <dbReference type="SAM" id="SignalP"/>
    </source>
</evidence>
<evidence type="ECO:0000313" key="7">
    <source>
        <dbReference type="Proteomes" id="UP001333102"/>
    </source>
</evidence>
<name>A0ABZ1BP00_9FIRM</name>
<dbReference type="InterPro" id="IPR007863">
    <property type="entry name" value="Peptidase_M16_C"/>
</dbReference>
<organism evidence="6 7">
    <name type="scientific">Geochorda subterranea</name>
    <dbReference type="NCBI Taxonomy" id="3109564"/>
    <lineage>
        <taxon>Bacteria</taxon>
        <taxon>Bacillati</taxon>
        <taxon>Bacillota</taxon>
        <taxon>Limnochordia</taxon>
        <taxon>Limnochordales</taxon>
        <taxon>Geochordaceae</taxon>
        <taxon>Geochorda</taxon>
    </lineage>
</organism>
<dbReference type="EMBL" id="CP141614">
    <property type="protein sequence ID" value="WRP14449.1"/>
    <property type="molecule type" value="Genomic_DNA"/>
</dbReference>
<evidence type="ECO:0000259" key="4">
    <source>
        <dbReference type="Pfam" id="PF00675"/>
    </source>
</evidence>
<dbReference type="SUPFAM" id="SSF63411">
    <property type="entry name" value="LuxS/MPP-like metallohydrolase"/>
    <property type="match status" value="2"/>
</dbReference>
<accession>A0ABZ1BP00</accession>
<dbReference type="InterPro" id="IPR011765">
    <property type="entry name" value="Pept_M16_N"/>
</dbReference>
<sequence>MPARSRRRQAAATAVLMAAIVATTLIDVPAAAGSSSGPSFAVRHGRLANGLEIYVYEDATVPLVSVSLWYRVGSRDEPVGRRGMAHLMEHMMFKGSRRVGPEAHARLIQEAGGIANAFTTTDATVYWEKVPSSQLALALALEAERMAYLVITPEHLASEREVVKEEYRLRAQNDPIGVALDRFHALVFEGTPYAWTALGFLDDLDRVTVEDLEAFYRRYYVPNNAVLVVAGDTTLEEVLRLADHYFGPIPAGEEPPRPVIAFEAPRSSAAEGSSTLGRFGTLPMAIQVPGVLAGFAVPGAAHPDKYALGVATLVLSAGETSRLHQRLVREQQLAVVASGGPVFYADAGTFLAFSFYLPGHSPEAQAEALLAEVERLAHEPPTPEELERARNQLAASVAFQFDSLDGVANLIGSAVVMEGGIEAFTDGIQPYLSVTAEQVQRVAGRYFVRDNATVVAIVPEAAAGLGQP</sequence>
<dbReference type="PANTHER" id="PTHR11851">
    <property type="entry name" value="METALLOPROTEASE"/>
    <property type="match status" value="1"/>
</dbReference>
<feature type="chain" id="PRO_5045859899" evidence="3">
    <location>
        <begin position="25"/>
        <end position="468"/>
    </location>
</feature>
<reference evidence="7" key="1">
    <citation type="submission" date="2023-12" db="EMBL/GenBank/DDBJ databases">
        <title>Novel isolates from deep terrestrial aquifers shed light on the physiology and ecology of the class Limnochordia.</title>
        <authorList>
            <person name="Karnachuk O.V."/>
            <person name="Lukina A.P."/>
            <person name="Avakyan M.R."/>
            <person name="Kadnikov V."/>
            <person name="Begmatov S."/>
            <person name="Beletsky A.V."/>
            <person name="Mardanov A.V."/>
            <person name="Ravin N.V."/>
        </authorList>
    </citation>
    <scope>NUCLEOTIDE SEQUENCE [LARGE SCALE GENOMIC DNA]</scope>
    <source>
        <strain evidence="7">LN</strain>
    </source>
</reference>
<proteinExistence type="inferred from homology"/>
<keyword evidence="7" id="KW-1185">Reference proteome</keyword>
<dbReference type="InterPro" id="IPR001431">
    <property type="entry name" value="Pept_M16_Zn_BS"/>
</dbReference>
<dbReference type="RefSeq" id="WP_324668778.1">
    <property type="nucleotide sequence ID" value="NZ_CP141614.1"/>
</dbReference>
<dbReference type="Gene3D" id="3.30.830.10">
    <property type="entry name" value="Metalloenzyme, LuxS/M16 peptidase-like"/>
    <property type="match status" value="2"/>
</dbReference>
<dbReference type="Pfam" id="PF05193">
    <property type="entry name" value="Peptidase_M16_C"/>
    <property type="match status" value="1"/>
</dbReference>
<evidence type="ECO:0000256" key="2">
    <source>
        <dbReference type="RuleBase" id="RU004447"/>
    </source>
</evidence>
<dbReference type="InterPro" id="IPR050361">
    <property type="entry name" value="MPP/UQCRC_Complex"/>
</dbReference>
<dbReference type="InterPro" id="IPR011249">
    <property type="entry name" value="Metalloenz_LuxS/M16"/>
</dbReference>
<evidence type="ECO:0000256" key="1">
    <source>
        <dbReference type="ARBA" id="ARBA00007261"/>
    </source>
</evidence>
<dbReference type="Pfam" id="PF00675">
    <property type="entry name" value="Peptidase_M16"/>
    <property type="match status" value="1"/>
</dbReference>
<gene>
    <name evidence="6" type="ORF">VLY81_13665</name>
</gene>
<protein>
    <submittedName>
        <fullName evidence="6">Pitrilysin family protein</fullName>
    </submittedName>
</protein>
<dbReference type="Proteomes" id="UP001333102">
    <property type="component" value="Chromosome"/>
</dbReference>
<feature type="signal peptide" evidence="3">
    <location>
        <begin position="1"/>
        <end position="24"/>
    </location>
</feature>
<feature type="domain" description="Peptidase M16 C-terminal" evidence="5">
    <location>
        <begin position="207"/>
        <end position="393"/>
    </location>
</feature>
<keyword evidence="3" id="KW-0732">Signal</keyword>
<evidence type="ECO:0000259" key="5">
    <source>
        <dbReference type="Pfam" id="PF05193"/>
    </source>
</evidence>
<comment type="similarity">
    <text evidence="1 2">Belongs to the peptidase M16 family.</text>
</comment>
<dbReference type="PANTHER" id="PTHR11851:SF49">
    <property type="entry name" value="MITOCHONDRIAL-PROCESSING PEPTIDASE SUBUNIT ALPHA"/>
    <property type="match status" value="1"/>
</dbReference>